<feature type="region of interest" description="Disordered" evidence="1">
    <location>
        <begin position="1"/>
        <end position="66"/>
    </location>
</feature>
<keyword evidence="3" id="KW-1185">Reference proteome</keyword>
<dbReference type="Proteomes" id="UP001583280">
    <property type="component" value="Unassembled WGS sequence"/>
</dbReference>
<evidence type="ECO:0000256" key="1">
    <source>
        <dbReference type="SAM" id="MobiDB-lite"/>
    </source>
</evidence>
<protein>
    <recommendedName>
        <fullName evidence="4">Mating type protein 1-2-1</fullName>
    </recommendedName>
</protein>
<evidence type="ECO:0008006" key="4">
    <source>
        <dbReference type="Google" id="ProtNLM"/>
    </source>
</evidence>
<feature type="non-terminal residue" evidence="2">
    <location>
        <position position="1"/>
    </location>
</feature>
<name>A0ABR3YAK0_9PEZI</name>
<accession>A0ABR3YAK0</accession>
<proteinExistence type="predicted"/>
<feature type="compositionally biased region" description="Basic residues" evidence="1">
    <location>
        <begin position="18"/>
        <end position="41"/>
    </location>
</feature>
<sequence length="66" mass="7789">TNQHEHPQQRHFPIRGTGQHRHNPPVTSRKAHERRAKAHLRSRYEPIRQLHAPRSSETGQYQLGKV</sequence>
<gene>
    <name evidence="2" type="ORF">Cpir12675_006993</name>
</gene>
<evidence type="ECO:0000313" key="2">
    <source>
        <dbReference type="EMBL" id="KAL1885338.1"/>
    </source>
</evidence>
<comment type="caution">
    <text evidence="2">The sequence shown here is derived from an EMBL/GenBank/DDBJ whole genome shotgun (WGS) entry which is preliminary data.</text>
</comment>
<organism evidence="2 3">
    <name type="scientific">Ceratocystis pirilliformis</name>
    <dbReference type="NCBI Taxonomy" id="259994"/>
    <lineage>
        <taxon>Eukaryota</taxon>
        <taxon>Fungi</taxon>
        <taxon>Dikarya</taxon>
        <taxon>Ascomycota</taxon>
        <taxon>Pezizomycotina</taxon>
        <taxon>Sordariomycetes</taxon>
        <taxon>Hypocreomycetidae</taxon>
        <taxon>Microascales</taxon>
        <taxon>Ceratocystidaceae</taxon>
        <taxon>Ceratocystis</taxon>
    </lineage>
</organism>
<feature type="compositionally biased region" description="Polar residues" evidence="1">
    <location>
        <begin position="55"/>
        <end position="66"/>
    </location>
</feature>
<dbReference type="EMBL" id="JAWDJO010000512">
    <property type="protein sequence ID" value="KAL1885338.1"/>
    <property type="molecule type" value="Genomic_DNA"/>
</dbReference>
<evidence type="ECO:0000313" key="3">
    <source>
        <dbReference type="Proteomes" id="UP001583280"/>
    </source>
</evidence>
<feature type="non-terminal residue" evidence="2">
    <location>
        <position position="66"/>
    </location>
</feature>
<reference evidence="2 3" key="1">
    <citation type="journal article" date="2024" name="IMA Fungus">
        <title>IMA Genome - F19 : A genome assembly and annotation guide to empower mycologists, including annotated draft genome sequences of Ceratocystis pirilliformis, Diaporthe australafricana, Fusarium ophioides, Paecilomyces lecythidis, and Sporothrix stenoceras.</title>
        <authorList>
            <person name="Aylward J."/>
            <person name="Wilson A.M."/>
            <person name="Visagie C.M."/>
            <person name="Spraker J."/>
            <person name="Barnes I."/>
            <person name="Buitendag C."/>
            <person name="Ceriani C."/>
            <person name="Del Mar Angel L."/>
            <person name="du Plessis D."/>
            <person name="Fuchs T."/>
            <person name="Gasser K."/>
            <person name="Kramer D."/>
            <person name="Li W."/>
            <person name="Munsamy K."/>
            <person name="Piso A."/>
            <person name="Price J.L."/>
            <person name="Sonnekus B."/>
            <person name="Thomas C."/>
            <person name="van der Nest A."/>
            <person name="van Dijk A."/>
            <person name="van Heerden A."/>
            <person name="van Vuuren N."/>
            <person name="Yilmaz N."/>
            <person name="Duong T.A."/>
            <person name="van der Merwe N.A."/>
            <person name="Wingfield M.J."/>
            <person name="Wingfield B.D."/>
        </authorList>
    </citation>
    <scope>NUCLEOTIDE SEQUENCE [LARGE SCALE GENOMIC DNA]</scope>
    <source>
        <strain evidence="2 3">CMW 12675</strain>
    </source>
</reference>